<name>A0ABW8T433_9CLOT</name>
<evidence type="ECO:0008006" key="4">
    <source>
        <dbReference type="Google" id="ProtNLM"/>
    </source>
</evidence>
<evidence type="ECO:0000313" key="3">
    <source>
        <dbReference type="Proteomes" id="UP001623591"/>
    </source>
</evidence>
<keyword evidence="1" id="KW-0812">Transmembrane</keyword>
<protein>
    <recommendedName>
        <fullName evidence="4">SMODS-associating 2TM beta-strand rich effector domain-containing protein</fullName>
    </recommendedName>
</protein>
<dbReference type="Proteomes" id="UP001623591">
    <property type="component" value="Unassembled WGS sequence"/>
</dbReference>
<evidence type="ECO:0000256" key="1">
    <source>
        <dbReference type="SAM" id="Phobius"/>
    </source>
</evidence>
<keyword evidence="1" id="KW-1133">Transmembrane helix</keyword>
<accession>A0ABW8T433</accession>
<keyword evidence="3" id="KW-1185">Reference proteome</keyword>
<reference evidence="2 3" key="1">
    <citation type="submission" date="2024-11" db="EMBL/GenBank/DDBJ databases">
        <authorList>
            <person name="Heng Y.C."/>
            <person name="Lim A.C.H."/>
            <person name="Lee J.K.Y."/>
            <person name="Kittelmann S."/>
        </authorList>
    </citation>
    <scope>NUCLEOTIDE SEQUENCE [LARGE SCALE GENOMIC DNA]</scope>
    <source>
        <strain evidence="2 3">WILCCON 0185</strain>
    </source>
</reference>
<keyword evidence="1" id="KW-0472">Membrane</keyword>
<sequence length="267" mass="31226">MLNSIKKILESVVSKGIYDLIKYLLLTLIVGIAGLFYNFFALHGKYLLPYAIVITFIAAVTICLLSLLIYKENSPIFNIYKKTNFQYILLEKELFYDYTNLDCIKYEKKVKLKMLCDNVDRFYDKYNWTGDSSPIITSSNQMHEIVPTPKRDSYNTFEVYFGRTYKKGDVLDLKLSFIMEDKGRKADTAVSTTVDEPIRKLIIRIKVCEDYREGPANASIYPVVDGRHSIYYEKKYFDSDGVIEWETKNPEMLTRYSLTWKPPKQKN</sequence>
<proteinExistence type="predicted"/>
<dbReference type="RefSeq" id="WP_406769579.1">
    <property type="nucleotide sequence ID" value="NZ_JBJHZZ010000004.1"/>
</dbReference>
<comment type="caution">
    <text evidence="2">The sequence shown here is derived from an EMBL/GenBank/DDBJ whole genome shotgun (WGS) entry which is preliminary data.</text>
</comment>
<dbReference type="EMBL" id="JBJHZZ010000004">
    <property type="protein sequence ID" value="MFL0247135.1"/>
    <property type="molecule type" value="Genomic_DNA"/>
</dbReference>
<feature type="transmembrane region" description="Helical" evidence="1">
    <location>
        <begin position="46"/>
        <end position="70"/>
    </location>
</feature>
<evidence type="ECO:0000313" key="2">
    <source>
        <dbReference type="EMBL" id="MFL0247135.1"/>
    </source>
</evidence>
<gene>
    <name evidence="2" type="ORF">ACJDUG_09130</name>
</gene>
<organism evidence="2 3">
    <name type="scientific">Candidatus Clostridium stratigraminis</name>
    <dbReference type="NCBI Taxonomy" id="3381661"/>
    <lineage>
        <taxon>Bacteria</taxon>
        <taxon>Bacillati</taxon>
        <taxon>Bacillota</taxon>
        <taxon>Clostridia</taxon>
        <taxon>Eubacteriales</taxon>
        <taxon>Clostridiaceae</taxon>
        <taxon>Clostridium</taxon>
    </lineage>
</organism>
<feature type="transmembrane region" description="Helical" evidence="1">
    <location>
        <begin position="20"/>
        <end position="40"/>
    </location>
</feature>